<organism evidence="5 6">
    <name type="scientific">Jeotgalibacillus campisalis</name>
    <dbReference type="NCBI Taxonomy" id="220754"/>
    <lineage>
        <taxon>Bacteria</taxon>
        <taxon>Bacillati</taxon>
        <taxon>Bacillota</taxon>
        <taxon>Bacilli</taxon>
        <taxon>Bacillales</taxon>
        <taxon>Caryophanaceae</taxon>
        <taxon>Jeotgalibacillus</taxon>
    </lineage>
</organism>
<reference evidence="5 6" key="1">
    <citation type="submission" date="2015-01" db="EMBL/GenBank/DDBJ databases">
        <title>Jeotgalibacillus campisalis genome sequencing.</title>
        <authorList>
            <person name="Goh K.M."/>
            <person name="Chan K.-G."/>
            <person name="Yaakop A.S."/>
            <person name="Ee R."/>
            <person name="Gan H.M."/>
            <person name="Chan C.S."/>
        </authorList>
    </citation>
    <scope>NUCLEOTIDE SEQUENCE [LARGE SCALE GENOMIC DNA]</scope>
    <source>
        <strain evidence="5 6">SF-57</strain>
    </source>
</reference>
<dbReference type="PANTHER" id="PTHR32089">
    <property type="entry name" value="METHYL-ACCEPTING CHEMOTAXIS PROTEIN MCPB"/>
    <property type="match status" value="1"/>
</dbReference>
<keyword evidence="3" id="KW-0472">Membrane</keyword>
<evidence type="ECO:0000313" key="6">
    <source>
        <dbReference type="Proteomes" id="UP000031972"/>
    </source>
</evidence>
<proteinExistence type="predicted"/>
<dbReference type="InterPro" id="IPR004089">
    <property type="entry name" value="MCPsignal_dom"/>
</dbReference>
<dbReference type="EMBL" id="JXRR01000008">
    <property type="protein sequence ID" value="KIL51167.1"/>
    <property type="molecule type" value="Genomic_DNA"/>
</dbReference>
<dbReference type="SUPFAM" id="SSF58104">
    <property type="entry name" value="Methyl-accepting chemotaxis protein (MCP) signaling domain"/>
    <property type="match status" value="1"/>
</dbReference>
<feature type="transmembrane region" description="Helical" evidence="3">
    <location>
        <begin position="79"/>
        <end position="98"/>
    </location>
</feature>
<dbReference type="PANTHER" id="PTHR32089:SF112">
    <property type="entry name" value="LYSOZYME-LIKE PROTEIN-RELATED"/>
    <property type="match status" value="1"/>
</dbReference>
<keyword evidence="6" id="KW-1185">Reference proteome</keyword>
<keyword evidence="1 2" id="KW-0807">Transducer</keyword>
<name>A0A0C2VQI3_9BACL</name>
<accession>A0A0C2VQI3</accession>
<feature type="transmembrane region" description="Helical" evidence="3">
    <location>
        <begin position="53"/>
        <end position="73"/>
    </location>
</feature>
<protein>
    <recommendedName>
        <fullName evidence="4">Methyl-accepting transducer domain-containing protein</fullName>
    </recommendedName>
</protein>
<dbReference type="SMART" id="SM00283">
    <property type="entry name" value="MA"/>
    <property type="match status" value="1"/>
</dbReference>
<dbReference type="Gene3D" id="1.10.287.950">
    <property type="entry name" value="Methyl-accepting chemotaxis protein"/>
    <property type="match status" value="1"/>
</dbReference>
<dbReference type="PATRIC" id="fig|220754.4.peg.1067"/>
<dbReference type="GO" id="GO:0007165">
    <property type="term" value="P:signal transduction"/>
    <property type="evidence" value="ECO:0007669"/>
    <property type="project" value="UniProtKB-KW"/>
</dbReference>
<dbReference type="PROSITE" id="PS50111">
    <property type="entry name" value="CHEMOTAXIS_TRANSDUC_2"/>
    <property type="match status" value="1"/>
</dbReference>
<comment type="caution">
    <text evidence="5">The sequence shown here is derived from an EMBL/GenBank/DDBJ whole genome shotgun (WGS) entry which is preliminary data.</text>
</comment>
<evidence type="ECO:0000256" key="1">
    <source>
        <dbReference type="ARBA" id="ARBA00023224"/>
    </source>
</evidence>
<evidence type="ECO:0000256" key="3">
    <source>
        <dbReference type="SAM" id="Phobius"/>
    </source>
</evidence>
<dbReference type="OrthoDB" id="242546at2"/>
<evidence type="ECO:0000259" key="4">
    <source>
        <dbReference type="PROSITE" id="PS50111"/>
    </source>
</evidence>
<dbReference type="Proteomes" id="UP000031972">
    <property type="component" value="Unassembled WGS sequence"/>
</dbReference>
<feature type="transmembrane region" description="Helical" evidence="3">
    <location>
        <begin position="12"/>
        <end position="41"/>
    </location>
</feature>
<dbReference type="RefSeq" id="WP_156969463.1">
    <property type="nucleotide sequence ID" value="NZ_JXRR01000008.1"/>
</dbReference>
<evidence type="ECO:0000256" key="2">
    <source>
        <dbReference type="PROSITE-ProRule" id="PRU00284"/>
    </source>
</evidence>
<dbReference type="AlphaFoldDB" id="A0A0C2VQI3"/>
<evidence type="ECO:0000313" key="5">
    <source>
        <dbReference type="EMBL" id="KIL51167.1"/>
    </source>
</evidence>
<sequence length="513" mass="56693">MVIFKGNRLMILFAYMTVALAGIVWFLHSQLGFGQATALLLRNDVMSGGDQRVYMLLASLTIGFLAAATFYYIKRPESVWFKLLITLTLTHGSMLIIASGNGWVEYHFSIFMVIALIAYFGSILMIGISTVIFAVHHLGGYFLFPVLLCGTENYSFPLLLIHAVFLLLTAGANSALVYSRQQNEKGYKEEKQQNQLRFDEIVYELKQSSHFLQQVASSIVAGAEQTKSVSLEVAGSITDWMKDTDRQSMTSEKSLAELNQLTDAAILMKDHADHLSAQMAGAEQFAVNGQSAIEQTSEQLKKVSSISLKIKEEMNQFRQQMRDIDAFASSIRQIANQTNLLALNASIEAARAGEAGKGFAVVAEEVRRLASQSESATKQITGMIKQIDLKNVQMGALIDEELTEVQESENQMKATSCTFSQIHQSIVAVDKKVSELAVITQTLHAQEKMMRETLQLSKRYTSGGAAYAKGISATSEEQLAAAEEFTSMSEHLEELTKSLGALTEKIQSFEYVK</sequence>
<dbReference type="Pfam" id="PF00015">
    <property type="entry name" value="MCPsignal"/>
    <property type="match status" value="1"/>
</dbReference>
<dbReference type="GO" id="GO:0016020">
    <property type="term" value="C:membrane"/>
    <property type="evidence" value="ECO:0007669"/>
    <property type="project" value="InterPro"/>
</dbReference>
<feature type="transmembrane region" description="Helical" evidence="3">
    <location>
        <begin position="110"/>
        <end position="134"/>
    </location>
</feature>
<feature type="domain" description="Methyl-accepting transducer" evidence="4">
    <location>
        <begin position="222"/>
        <end position="493"/>
    </location>
</feature>
<keyword evidence="3" id="KW-1133">Transmembrane helix</keyword>
<keyword evidence="3" id="KW-0812">Transmembrane</keyword>
<gene>
    <name evidence="5" type="ORF">KR50_10480</name>
</gene>